<dbReference type="InterPro" id="IPR025737">
    <property type="entry name" value="FApF"/>
</dbReference>
<reference evidence="2 3" key="2">
    <citation type="submission" date="2020-05" db="EMBL/GenBank/DDBJ databases">
        <title>Draft genome sequence of Desulfovibrio sp. strainFSS-1.</title>
        <authorList>
            <person name="Shimoshige H."/>
            <person name="Kobayashi H."/>
            <person name="Maekawa T."/>
        </authorList>
    </citation>
    <scope>NUCLEOTIDE SEQUENCE [LARGE SCALE GENOMIC DNA]</scope>
    <source>
        <strain evidence="2 3">SIID29052-01</strain>
    </source>
</reference>
<organism evidence="2 3">
    <name type="scientific">Fundidesulfovibrio magnetotacticus</name>
    <dbReference type="NCBI Taxonomy" id="2730080"/>
    <lineage>
        <taxon>Bacteria</taxon>
        <taxon>Pseudomonadati</taxon>
        <taxon>Thermodesulfobacteriota</taxon>
        <taxon>Desulfovibrionia</taxon>
        <taxon>Desulfovibrionales</taxon>
        <taxon>Desulfovibrionaceae</taxon>
        <taxon>Fundidesulfovibrio</taxon>
    </lineage>
</organism>
<accession>A0A6V8LQ83</accession>
<keyword evidence="3" id="KW-1185">Reference proteome</keyword>
<gene>
    <name evidence="2" type="ORF">NNJEOMEG_01732</name>
</gene>
<dbReference type="Gene3D" id="2.40.160.10">
    <property type="entry name" value="Porin"/>
    <property type="match status" value="1"/>
</dbReference>
<dbReference type="Pfam" id="PF13557">
    <property type="entry name" value="Phenol_MetA_deg"/>
    <property type="match status" value="1"/>
</dbReference>
<dbReference type="Proteomes" id="UP000494245">
    <property type="component" value="Unassembled WGS sequence"/>
</dbReference>
<feature type="chain" id="PRO_5028949309" evidence="1">
    <location>
        <begin position="27"/>
        <end position="408"/>
    </location>
</feature>
<reference evidence="2 3" key="1">
    <citation type="submission" date="2020-04" db="EMBL/GenBank/DDBJ databases">
        <authorList>
            <consortium name="Desulfovibrio sp. FSS-1 genome sequencing consortium"/>
            <person name="Shimoshige H."/>
            <person name="Kobayashi H."/>
            <person name="Maekawa T."/>
        </authorList>
    </citation>
    <scope>NUCLEOTIDE SEQUENCE [LARGE SCALE GENOMIC DNA]</scope>
    <source>
        <strain evidence="2 3">SIID29052-01</strain>
    </source>
</reference>
<comment type="caution">
    <text evidence="2">The sequence shown here is derived from an EMBL/GenBank/DDBJ whole genome shotgun (WGS) entry which is preliminary data.</text>
</comment>
<dbReference type="PROSITE" id="PS51257">
    <property type="entry name" value="PROKAR_LIPOPROTEIN"/>
    <property type="match status" value="1"/>
</dbReference>
<name>A0A6V8LQ83_9BACT</name>
<protein>
    <submittedName>
        <fullName evidence="2">Uncharacterized protein</fullName>
    </submittedName>
</protein>
<sequence length="408" mass="45049">MKSSFPLLLLASLMACSFIMPPDALCSTLKHELRLGAGEEYNSNVNEKPKAQHDFSSVISAVGSANLESTYLTASAKIDGTYNIYALGNRADEFKGTAQVKGTGNIIKEFLFLEGEGQFQQVFSNLARGETNPTDSTRNQVNQNTVTGRIYVTPRLTDRLSLKAGFQYTAIIYNQPERNKQGCNVFALSNYELTPNLSLILEGDGGRQDSQTGWFERVVLGGGFLWTYSQDGSIQIKVGPRFTRYDQGDFTTDIYWDARLVHSFKKLQLTADTSSKYVENPSSRYTSRQNSAGASLAWTEDRLTLQAKASYSTLSGKGTQNSEQVSLGLSASYELTPRLKLKASGTRELSTTDSGSLTRWYADLSGTYDLGHDFSLEGYCKFKFSDSSASSSNNYTVNIVGLRLKKQF</sequence>
<dbReference type="InterPro" id="IPR023614">
    <property type="entry name" value="Porin_dom_sf"/>
</dbReference>
<feature type="signal peptide" evidence="1">
    <location>
        <begin position="1"/>
        <end position="26"/>
    </location>
</feature>
<proteinExistence type="predicted"/>
<dbReference type="EMBL" id="BLTE01000007">
    <property type="protein sequence ID" value="GFK93894.1"/>
    <property type="molecule type" value="Genomic_DNA"/>
</dbReference>
<dbReference type="RefSeq" id="WP_173083429.1">
    <property type="nucleotide sequence ID" value="NZ_BLTE01000007.1"/>
</dbReference>
<evidence type="ECO:0000313" key="2">
    <source>
        <dbReference type="EMBL" id="GFK93894.1"/>
    </source>
</evidence>
<keyword evidence="1" id="KW-0732">Signal</keyword>
<dbReference type="AlphaFoldDB" id="A0A6V8LQ83"/>
<dbReference type="SUPFAM" id="SSF56935">
    <property type="entry name" value="Porins"/>
    <property type="match status" value="1"/>
</dbReference>
<evidence type="ECO:0000313" key="3">
    <source>
        <dbReference type="Proteomes" id="UP000494245"/>
    </source>
</evidence>
<evidence type="ECO:0000256" key="1">
    <source>
        <dbReference type="SAM" id="SignalP"/>
    </source>
</evidence>